<evidence type="ECO:0000313" key="7">
    <source>
        <dbReference type="EMBL" id="KAF7555586.1"/>
    </source>
</evidence>
<feature type="transmembrane region" description="Helical" evidence="6">
    <location>
        <begin position="244"/>
        <end position="262"/>
    </location>
</feature>
<feature type="transmembrane region" description="Helical" evidence="6">
    <location>
        <begin position="282"/>
        <end position="304"/>
    </location>
</feature>
<dbReference type="InterPro" id="IPR011701">
    <property type="entry name" value="MFS"/>
</dbReference>
<dbReference type="GO" id="GO:0005886">
    <property type="term" value="C:plasma membrane"/>
    <property type="evidence" value="ECO:0007669"/>
    <property type="project" value="TreeGrafter"/>
</dbReference>
<feature type="transmembrane region" description="Helical" evidence="6">
    <location>
        <begin position="45"/>
        <end position="66"/>
    </location>
</feature>
<keyword evidence="8" id="KW-1185">Reference proteome</keyword>
<accession>A0A9P5HLL5</accession>
<organism evidence="7 8">
    <name type="scientific">Cylindrodendrum hubeiense</name>
    <dbReference type="NCBI Taxonomy" id="595255"/>
    <lineage>
        <taxon>Eukaryota</taxon>
        <taxon>Fungi</taxon>
        <taxon>Dikarya</taxon>
        <taxon>Ascomycota</taxon>
        <taxon>Pezizomycotina</taxon>
        <taxon>Sordariomycetes</taxon>
        <taxon>Hypocreomycetidae</taxon>
        <taxon>Hypocreales</taxon>
        <taxon>Nectriaceae</taxon>
        <taxon>Cylindrodendrum</taxon>
    </lineage>
</organism>
<sequence>MTIPQATQVLPPGTVYLTETEGRRIGGTAIYSVLDPISQDTGMSIGQLVTGTGYLFLFSGWGNLIWQPLALTFGRRPTIIVSLIGAIAASEWTAWLSEFPSWIAARCLYGFVVAPMLVLPEICIPDLFCDQERAGFLSDAFGWRWVQHAAAILLAADLLLILCLYEETMYSRRLLEADSVEEVPNLLVQTTARSNESQGETRHKTSIARKFLKNLRLFSYSGLSLQQALTIAYRPVLILFRFPNITWASFMYGSALAWFNVYNATTSSILSAPPYNFSASTVGLTYVAPLIGTAIAGVVSGPIADWSALKLARRFNNLREPEYRLWGLTIFCILMPTGLLLWGLGAAFHLHWAILLLGSILCGYCNVAGGSYAISYAVDCFRELAGETIVSMILCRNTMAFAFNYAITPWINAQGLQNTFVMVAVLSCAIGCTFLLMIWKGKQLRAASAERYWRYVATQAIDHS</sequence>
<dbReference type="InterPro" id="IPR036259">
    <property type="entry name" value="MFS_trans_sf"/>
</dbReference>
<dbReference type="Gene3D" id="1.20.1250.20">
    <property type="entry name" value="MFS general substrate transporter like domains"/>
    <property type="match status" value="1"/>
</dbReference>
<evidence type="ECO:0000256" key="2">
    <source>
        <dbReference type="ARBA" id="ARBA00022692"/>
    </source>
</evidence>
<dbReference type="SUPFAM" id="SSF103473">
    <property type="entry name" value="MFS general substrate transporter"/>
    <property type="match status" value="1"/>
</dbReference>
<dbReference type="OrthoDB" id="5215911at2759"/>
<evidence type="ECO:0000256" key="6">
    <source>
        <dbReference type="SAM" id="Phobius"/>
    </source>
</evidence>
<evidence type="ECO:0000256" key="5">
    <source>
        <dbReference type="ARBA" id="ARBA00023180"/>
    </source>
</evidence>
<dbReference type="GO" id="GO:0022857">
    <property type="term" value="F:transmembrane transporter activity"/>
    <property type="evidence" value="ECO:0007669"/>
    <property type="project" value="InterPro"/>
</dbReference>
<evidence type="ECO:0008006" key="9">
    <source>
        <dbReference type="Google" id="ProtNLM"/>
    </source>
</evidence>
<keyword evidence="5" id="KW-0325">Glycoprotein</keyword>
<protein>
    <recommendedName>
        <fullName evidence="9">MFS general substrate transporter</fullName>
    </recommendedName>
</protein>
<keyword evidence="3 6" id="KW-1133">Transmembrane helix</keyword>
<dbReference type="EMBL" id="JAANBB010000019">
    <property type="protein sequence ID" value="KAF7555586.1"/>
    <property type="molecule type" value="Genomic_DNA"/>
</dbReference>
<dbReference type="AlphaFoldDB" id="A0A9P5HLL5"/>
<name>A0A9P5HLL5_9HYPO</name>
<keyword evidence="4 6" id="KW-0472">Membrane</keyword>
<dbReference type="PANTHER" id="PTHR23502:SF30">
    <property type="entry name" value="TRANSPORTER, PUTATIVE (AFU_ORTHOLOGUE AFUA_8G04702)-RELATED"/>
    <property type="match status" value="1"/>
</dbReference>
<dbReference type="Pfam" id="PF07690">
    <property type="entry name" value="MFS_1"/>
    <property type="match status" value="1"/>
</dbReference>
<proteinExistence type="predicted"/>
<reference evidence="7" key="1">
    <citation type="submission" date="2020-03" db="EMBL/GenBank/DDBJ databases">
        <title>Draft Genome Sequence of Cylindrodendrum hubeiense.</title>
        <authorList>
            <person name="Buettner E."/>
            <person name="Kellner H."/>
        </authorList>
    </citation>
    <scope>NUCLEOTIDE SEQUENCE</scope>
    <source>
        <strain evidence="7">IHI 201604</strain>
    </source>
</reference>
<evidence type="ECO:0000313" key="8">
    <source>
        <dbReference type="Proteomes" id="UP000722485"/>
    </source>
</evidence>
<feature type="transmembrane region" description="Helical" evidence="6">
    <location>
        <begin position="145"/>
        <end position="165"/>
    </location>
</feature>
<evidence type="ECO:0000256" key="4">
    <source>
        <dbReference type="ARBA" id="ARBA00023136"/>
    </source>
</evidence>
<feature type="transmembrane region" description="Helical" evidence="6">
    <location>
        <begin position="419"/>
        <end position="439"/>
    </location>
</feature>
<keyword evidence="2 6" id="KW-0812">Transmembrane</keyword>
<feature type="transmembrane region" description="Helical" evidence="6">
    <location>
        <begin position="325"/>
        <end position="344"/>
    </location>
</feature>
<evidence type="ECO:0000256" key="1">
    <source>
        <dbReference type="ARBA" id="ARBA00004141"/>
    </source>
</evidence>
<comment type="caution">
    <text evidence="7">The sequence shown here is derived from an EMBL/GenBank/DDBJ whole genome shotgun (WGS) entry which is preliminary data.</text>
</comment>
<dbReference type="Proteomes" id="UP000722485">
    <property type="component" value="Unassembled WGS sequence"/>
</dbReference>
<feature type="transmembrane region" description="Helical" evidence="6">
    <location>
        <begin position="389"/>
        <end position="407"/>
    </location>
</feature>
<comment type="subcellular location">
    <subcellularLocation>
        <location evidence="1">Membrane</location>
        <topology evidence="1">Multi-pass membrane protein</topology>
    </subcellularLocation>
</comment>
<dbReference type="PANTHER" id="PTHR23502">
    <property type="entry name" value="MAJOR FACILITATOR SUPERFAMILY"/>
    <property type="match status" value="1"/>
</dbReference>
<feature type="transmembrane region" description="Helical" evidence="6">
    <location>
        <begin position="78"/>
        <end position="96"/>
    </location>
</feature>
<gene>
    <name evidence="7" type="ORF">G7Z17_g2074</name>
</gene>
<evidence type="ECO:0000256" key="3">
    <source>
        <dbReference type="ARBA" id="ARBA00022989"/>
    </source>
</evidence>
<feature type="transmembrane region" description="Helical" evidence="6">
    <location>
        <begin position="350"/>
        <end position="377"/>
    </location>
</feature>